<keyword evidence="2" id="KW-0488">Methylation</keyword>
<dbReference type="FunFam" id="1.10.287.950:FF:000001">
    <property type="entry name" value="Methyl-accepting chemotaxis sensory transducer"/>
    <property type="match status" value="1"/>
</dbReference>
<comment type="similarity">
    <text evidence="3">Belongs to the methyl-accepting chemotaxis (MCP) protein family.</text>
</comment>
<dbReference type="RefSeq" id="WP_170305635.1">
    <property type="nucleotide sequence ID" value="NZ_WNLA01000008.1"/>
</dbReference>
<dbReference type="PRINTS" id="PR00260">
    <property type="entry name" value="CHEMTRNSDUCR"/>
</dbReference>
<dbReference type="CDD" id="cd19411">
    <property type="entry name" value="MCP2201-like_sensor"/>
    <property type="match status" value="1"/>
</dbReference>
<protein>
    <submittedName>
        <fullName evidence="9">HAMP domain-containing protein</fullName>
    </submittedName>
</protein>
<keyword evidence="6" id="KW-0472">Membrane</keyword>
<name>A0A6L6Q0I1_9BURK</name>
<evidence type="ECO:0000256" key="6">
    <source>
        <dbReference type="SAM" id="Phobius"/>
    </source>
</evidence>
<keyword evidence="10" id="KW-1185">Reference proteome</keyword>
<dbReference type="SMART" id="SM00304">
    <property type="entry name" value="HAMP"/>
    <property type="match status" value="1"/>
</dbReference>
<dbReference type="CDD" id="cd11386">
    <property type="entry name" value="MCP_signal"/>
    <property type="match status" value="1"/>
</dbReference>
<evidence type="ECO:0000256" key="1">
    <source>
        <dbReference type="ARBA" id="ARBA00004370"/>
    </source>
</evidence>
<feature type="region of interest" description="Disordered" evidence="5">
    <location>
        <begin position="527"/>
        <end position="554"/>
    </location>
</feature>
<dbReference type="SUPFAM" id="SSF58104">
    <property type="entry name" value="Methyl-accepting chemotaxis protein (MCP) signaling domain"/>
    <property type="match status" value="1"/>
</dbReference>
<evidence type="ECO:0000256" key="2">
    <source>
        <dbReference type="ARBA" id="ARBA00022481"/>
    </source>
</evidence>
<dbReference type="Gene3D" id="6.10.340.10">
    <property type="match status" value="1"/>
</dbReference>
<sequence length="554" mass="58584">MKIRDLKVGTRLAWGFGVVLALLLAISTIGHWRLQTMGDLIIRMRDEGMAKERLASEWHSLTHVNGARTIGLNSSTDARERQRIQQQIDQASQRIGVVQQQLESMINSDGERTLYADIGSRRNAYRQARSAVFAAKDRGDAAAATRLAAEQLDPALDAYLAAINSLKQRQTSYIETLSKQAEQQYRTGQALLQLLSAAALLAGAVFAWWIARSIARPIQHAVRIAQSVATGDLSTPIAVHSADETGQLMQALKDMSASLASIVQQVRNGADTIASASGQMAVGSGDLAARTEQQATALEETAGAMTELVAAVKRNALHSRQADQLTQEAANAASEGGAVMTEVVDIMASMNGASRQIVEIIAVIDGIAFQTNILALNAAVEAARAGEQGRGFAVVASEVRSLAQRSAAAAKEIKALIDASVSQVDVGSQRVEHAGATMNNIVARIGEVTAIMGDITHASQEQSSGIEQVNQTVAAMDSVTQQNAALAEEAAATVASLHDQADQLAQLVSVFTLPAAASTPVLAVFDGPASPQAKPQDRAHRAAAYSPRRHGRST</sequence>
<organism evidence="9 10">
    <name type="scientific">Pseudoduganella ginsengisoli</name>
    <dbReference type="NCBI Taxonomy" id="1462440"/>
    <lineage>
        <taxon>Bacteria</taxon>
        <taxon>Pseudomonadati</taxon>
        <taxon>Pseudomonadota</taxon>
        <taxon>Betaproteobacteria</taxon>
        <taxon>Burkholderiales</taxon>
        <taxon>Oxalobacteraceae</taxon>
        <taxon>Telluria group</taxon>
        <taxon>Pseudoduganella</taxon>
    </lineage>
</organism>
<dbReference type="Gene3D" id="1.10.287.950">
    <property type="entry name" value="Methyl-accepting chemotaxis protein"/>
    <property type="match status" value="1"/>
</dbReference>
<dbReference type="Proteomes" id="UP000484015">
    <property type="component" value="Unassembled WGS sequence"/>
</dbReference>
<keyword evidence="6" id="KW-1133">Transmembrane helix</keyword>
<dbReference type="InterPro" id="IPR047347">
    <property type="entry name" value="YvaQ-like_sensor"/>
</dbReference>
<dbReference type="PROSITE" id="PS50111">
    <property type="entry name" value="CHEMOTAXIS_TRANSDUC_2"/>
    <property type="match status" value="1"/>
</dbReference>
<proteinExistence type="inferred from homology"/>
<evidence type="ECO:0000313" key="9">
    <source>
        <dbReference type="EMBL" id="MTW03140.1"/>
    </source>
</evidence>
<comment type="subcellular location">
    <subcellularLocation>
        <location evidence="1">Membrane</location>
    </subcellularLocation>
</comment>
<dbReference type="GO" id="GO:0006935">
    <property type="term" value="P:chemotaxis"/>
    <property type="evidence" value="ECO:0007669"/>
    <property type="project" value="InterPro"/>
</dbReference>
<dbReference type="PANTHER" id="PTHR43531:SF14">
    <property type="entry name" value="METHYL-ACCEPTING CHEMOTAXIS PROTEIN I-RELATED"/>
    <property type="match status" value="1"/>
</dbReference>
<feature type="domain" description="HAMP" evidence="8">
    <location>
        <begin position="212"/>
        <end position="264"/>
    </location>
</feature>
<evidence type="ECO:0000313" key="10">
    <source>
        <dbReference type="Proteomes" id="UP000484015"/>
    </source>
</evidence>
<gene>
    <name evidence="9" type="ORF">GM668_13700</name>
</gene>
<dbReference type="Pfam" id="PF00015">
    <property type="entry name" value="MCPsignal"/>
    <property type="match status" value="1"/>
</dbReference>
<evidence type="ECO:0000256" key="5">
    <source>
        <dbReference type="SAM" id="MobiDB-lite"/>
    </source>
</evidence>
<dbReference type="InterPro" id="IPR024478">
    <property type="entry name" value="HlyB_4HB_MCP"/>
</dbReference>
<feature type="transmembrane region" description="Helical" evidence="6">
    <location>
        <begin position="12"/>
        <end position="34"/>
    </location>
</feature>
<dbReference type="GO" id="GO:0005886">
    <property type="term" value="C:plasma membrane"/>
    <property type="evidence" value="ECO:0007669"/>
    <property type="project" value="TreeGrafter"/>
</dbReference>
<dbReference type="CDD" id="cd06225">
    <property type="entry name" value="HAMP"/>
    <property type="match status" value="1"/>
</dbReference>
<dbReference type="PROSITE" id="PS50885">
    <property type="entry name" value="HAMP"/>
    <property type="match status" value="1"/>
</dbReference>
<evidence type="ECO:0000259" key="8">
    <source>
        <dbReference type="PROSITE" id="PS50885"/>
    </source>
</evidence>
<dbReference type="AlphaFoldDB" id="A0A6L6Q0I1"/>
<keyword evidence="4" id="KW-0807">Transducer</keyword>
<dbReference type="InterPro" id="IPR003660">
    <property type="entry name" value="HAMP_dom"/>
</dbReference>
<dbReference type="EMBL" id="WNLA01000008">
    <property type="protein sequence ID" value="MTW03140.1"/>
    <property type="molecule type" value="Genomic_DNA"/>
</dbReference>
<dbReference type="Pfam" id="PF12729">
    <property type="entry name" value="4HB_MCP_1"/>
    <property type="match status" value="1"/>
</dbReference>
<evidence type="ECO:0000256" key="3">
    <source>
        <dbReference type="ARBA" id="ARBA00029447"/>
    </source>
</evidence>
<dbReference type="InterPro" id="IPR004089">
    <property type="entry name" value="MCPsignal_dom"/>
</dbReference>
<dbReference type="Pfam" id="PF00672">
    <property type="entry name" value="HAMP"/>
    <property type="match status" value="1"/>
</dbReference>
<dbReference type="InterPro" id="IPR004090">
    <property type="entry name" value="Chemotax_Me-accpt_rcpt"/>
</dbReference>
<feature type="domain" description="Methyl-accepting transducer" evidence="7">
    <location>
        <begin position="269"/>
        <end position="498"/>
    </location>
</feature>
<evidence type="ECO:0000256" key="4">
    <source>
        <dbReference type="PROSITE-ProRule" id="PRU00284"/>
    </source>
</evidence>
<dbReference type="InterPro" id="IPR051310">
    <property type="entry name" value="MCP_chemotaxis"/>
</dbReference>
<dbReference type="GO" id="GO:0004888">
    <property type="term" value="F:transmembrane signaling receptor activity"/>
    <property type="evidence" value="ECO:0007669"/>
    <property type="project" value="InterPro"/>
</dbReference>
<comment type="caution">
    <text evidence="9">The sequence shown here is derived from an EMBL/GenBank/DDBJ whole genome shotgun (WGS) entry which is preliminary data.</text>
</comment>
<dbReference type="GO" id="GO:0007165">
    <property type="term" value="P:signal transduction"/>
    <property type="evidence" value="ECO:0007669"/>
    <property type="project" value="UniProtKB-KW"/>
</dbReference>
<evidence type="ECO:0000259" key="7">
    <source>
        <dbReference type="PROSITE" id="PS50111"/>
    </source>
</evidence>
<dbReference type="PANTHER" id="PTHR43531">
    <property type="entry name" value="PROTEIN ICFG"/>
    <property type="match status" value="1"/>
</dbReference>
<keyword evidence="6" id="KW-0812">Transmembrane</keyword>
<reference evidence="9 10" key="1">
    <citation type="submission" date="2019-11" db="EMBL/GenBank/DDBJ databases">
        <title>Type strains purchased from KCTC, JCM and DSMZ.</title>
        <authorList>
            <person name="Lu H."/>
        </authorList>
    </citation>
    <scope>NUCLEOTIDE SEQUENCE [LARGE SCALE GENOMIC DNA]</scope>
    <source>
        <strain evidence="9 10">KCTC 42409</strain>
    </source>
</reference>
<accession>A0A6L6Q0I1</accession>
<dbReference type="SMART" id="SM00283">
    <property type="entry name" value="MA"/>
    <property type="match status" value="1"/>
</dbReference>